<dbReference type="GO" id="GO:0008237">
    <property type="term" value="F:metallopeptidase activity"/>
    <property type="evidence" value="ECO:0007669"/>
    <property type="project" value="InterPro"/>
</dbReference>
<organism evidence="3 4">
    <name type="scientific">Uncinocarpus reesii (strain UAMH 1704)</name>
    <dbReference type="NCBI Taxonomy" id="336963"/>
    <lineage>
        <taxon>Eukaryota</taxon>
        <taxon>Fungi</taxon>
        <taxon>Dikarya</taxon>
        <taxon>Ascomycota</taxon>
        <taxon>Pezizomycotina</taxon>
        <taxon>Eurotiomycetes</taxon>
        <taxon>Eurotiomycetidae</taxon>
        <taxon>Onygenales</taxon>
        <taxon>Onygenaceae</taxon>
        <taxon>Uncinocarpus</taxon>
    </lineage>
</organism>
<dbReference type="InterPro" id="IPR024079">
    <property type="entry name" value="MetalloPept_cat_dom_sf"/>
</dbReference>
<dbReference type="Gene3D" id="3.40.390.10">
    <property type="entry name" value="Collagenase (Catalytic Domain)"/>
    <property type="match status" value="1"/>
</dbReference>
<dbReference type="GeneID" id="8437672"/>
<dbReference type="HOGENOM" id="CLU_048726_2_0_1"/>
<dbReference type="OrthoDB" id="536211at2759"/>
<evidence type="ECO:0000256" key="1">
    <source>
        <dbReference type="ARBA" id="ARBA00008721"/>
    </source>
</evidence>
<dbReference type="KEGG" id="ure:UREG_00873"/>
<feature type="region of interest" description="Disordered" evidence="2">
    <location>
        <begin position="155"/>
        <end position="200"/>
    </location>
</feature>
<dbReference type="eggNOG" id="ENOG502RYKG">
    <property type="taxonomic scope" value="Eukaryota"/>
</dbReference>
<comment type="similarity">
    <text evidence="1">Belongs to the peptidase M43B family.</text>
</comment>
<proteinExistence type="inferred from homology"/>
<evidence type="ECO:0000313" key="3">
    <source>
        <dbReference type="EMBL" id="EEP76026.1"/>
    </source>
</evidence>
<name>C4JEX3_UNCRE</name>
<gene>
    <name evidence="3" type="ORF">UREG_00873</name>
</gene>
<dbReference type="OMA" id="ATWANDP"/>
<keyword evidence="4" id="KW-1185">Reference proteome</keyword>
<protein>
    <submittedName>
        <fullName evidence="3">Uncharacterized protein</fullName>
    </submittedName>
</protein>
<dbReference type="SUPFAM" id="SSF55486">
    <property type="entry name" value="Metalloproteases ('zincins'), catalytic domain"/>
    <property type="match status" value="1"/>
</dbReference>
<dbReference type="EMBL" id="CH476615">
    <property type="protein sequence ID" value="EEP76026.1"/>
    <property type="molecule type" value="Genomic_DNA"/>
</dbReference>
<dbReference type="PANTHER" id="PTHR47466:SF1">
    <property type="entry name" value="METALLOPROTEASE MEP1 (AFU_ORTHOLOGUE AFUA_1G07730)-RELATED"/>
    <property type="match status" value="1"/>
</dbReference>
<dbReference type="Proteomes" id="UP000002058">
    <property type="component" value="Unassembled WGS sequence"/>
</dbReference>
<evidence type="ECO:0000256" key="2">
    <source>
        <dbReference type="SAM" id="MobiDB-lite"/>
    </source>
</evidence>
<accession>C4JEX3</accession>
<dbReference type="AlphaFoldDB" id="C4JEX3"/>
<dbReference type="VEuPathDB" id="FungiDB:UREG_00873"/>
<reference evidence="4" key="1">
    <citation type="journal article" date="2009" name="Genome Res.">
        <title>Comparative genomic analyses of the human fungal pathogens Coccidioides and their relatives.</title>
        <authorList>
            <person name="Sharpton T.J."/>
            <person name="Stajich J.E."/>
            <person name="Rounsley S.D."/>
            <person name="Gardner M.J."/>
            <person name="Wortman J.R."/>
            <person name="Jordar V.S."/>
            <person name="Maiti R."/>
            <person name="Kodira C.D."/>
            <person name="Neafsey D.E."/>
            <person name="Zeng Q."/>
            <person name="Hung C.-Y."/>
            <person name="McMahan C."/>
            <person name="Muszewska A."/>
            <person name="Grynberg M."/>
            <person name="Mandel M.A."/>
            <person name="Kellner E.M."/>
            <person name="Barker B.M."/>
            <person name="Galgiani J.N."/>
            <person name="Orbach M.J."/>
            <person name="Kirkland T.N."/>
            <person name="Cole G.T."/>
            <person name="Henn M.R."/>
            <person name="Birren B.W."/>
            <person name="Taylor J.W."/>
        </authorList>
    </citation>
    <scope>NUCLEOTIDE SEQUENCE [LARGE SCALE GENOMIC DNA]</scope>
    <source>
        <strain evidence="4">UAMH 1704</strain>
    </source>
</reference>
<dbReference type="InParanoid" id="C4JEX3"/>
<dbReference type="PANTHER" id="PTHR47466">
    <property type="match status" value="1"/>
</dbReference>
<evidence type="ECO:0000313" key="4">
    <source>
        <dbReference type="Proteomes" id="UP000002058"/>
    </source>
</evidence>
<sequence>MTPEPQVKTAIDTYFHVVAASKSEIDGYLPRARIDAQLKVMNEAYKKHDFSFNLKGVKWTINSMWADNRDSTREREMKKNLRQGTYQTLNIYFVKKLENKGDLGDCYFPEKVTPAQLIKDGCRIVSSAVSGDTGAVKSSADFALGLFHTFENGCTSPGDEIEDTSYQKEPTQGCPSSPPPSKCPQGGNDPIHNYMDYSHE</sequence>
<dbReference type="RefSeq" id="XP_002541359.1">
    <property type="nucleotide sequence ID" value="XM_002541313.1"/>
</dbReference>